<dbReference type="SMART" id="SM00091">
    <property type="entry name" value="PAS"/>
    <property type="match status" value="1"/>
</dbReference>
<dbReference type="InterPro" id="IPR000700">
    <property type="entry name" value="PAS-assoc_C"/>
</dbReference>
<evidence type="ECO:0000256" key="1">
    <source>
        <dbReference type="ARBA" id="ARBA00051114"/>
    </source>
</evidence>
<evidence type="ECO:0000259" key="4">
    <source>
        <dbReference type="PROSITE" id="PS50113"/>
    </source>
</evidence>
<accession>Q1JW23</accession>
<dbReference type="GO" id="GO:0006355">
    <property type="term" value="P:regulation of DNA-templated transcription"/>
    <property type="evidence" value="ECO:0007669"/>
    <property type="project" value="InterPro"/>
</dbReference>
<dbReference type="InterPro" id="IPR035919">
    <property type="entry name" value="EAL_sf"/>
</dbReference>
<dbReference type="Pfam" id="PF00989">
    <property type="entry name" value="PAS"/>
    <property type="match status" value="1"/>
</dbReference>
<dbReference type="SUPFAM" id="SSF141868">
    <property type="entry name" value="EAL domain-like"/>
    <property type="match status" value="1"/>
</dbReference>
<dbReference type="Pfam" id="PF00563">
    <property type="entry name" value="EAL"/>
    <property type="match status" value="1"/>
</dbReference>
<dbReference type="CDD" id="cd01948">
    <property type="entry name" value="EAL"/>
    <property type="match status" value="1"/>
</dbReference>
<dbReference type="InterPro" id="IPR029787">
    <property type="entry name" value="Nucleotide_cyclase"/>
</dbReference>
<dbReference type="Gene3D" id="3.30.450.20">
    <property type="entry name" value="PAS domain"/>
    <property type="match status" value="1"/>
</dbReference>
<dbReference type="Proteomes" id="UP000005695">
    <property type="component" value="Unassembled WGS sequence"/>
</dbReference>
<dbReference type="SMART" id="SM00052">
    <property type="entry name" value="EAL"/>
    <property type="match status" value="1"/>
</dbReference>
<dbReference type="Pfam" id="PF00990">
    <property type="entry name" value="GGDEF"/>
    <property type="match status" value="1"/>
</dbReference>
<evidence type="ECO:0000259" key="3">
    <source>
        <dbReference type="PROSITE" id="PS50112"/>
    </source>
</evidence>
<evidence type="ECO:0000259" key="6">
    <source>
        <dbReference type="PROSITE" id="PS50887"/>
    </source>
</evidence>
<reference evidence="7" key="2">
    <citation type="submission" date="2006-05" db="EMBL/GenBank/DDBJ databases">
        <title>Sequencing of the draft genome and assembly of Desulfuromonas acetoxidans DSM 684.</title>
        <authorList>
            <consortium name="US DOE Joint Genome Institute (JGI-PGF)"/>
            <person name="Copeland A."/>
            <person name="Lucas S."/>
            <person name="Lapidus A."/>
            <person name="Barry K."/>
            <person name="Detter J.C."/>
            <person name="Glavina del Rio T."/>
            <person name="Hammon N."/>
            <person name="Israni S."/>
            <person name="Dalin E."/>
            <person name="Tice H."/>
            <person name="Bruce D."/>
            <person name="Pitluck S."/>
            <person name="Richardson P."/>
        </authorList>
    </citation>
    <scope>NUCLEOTIDE SEQUENCE [LARGE SCALE GENOMIC DNA]</scope>
    <source>
        <strain evidence="7">DSM 684</strain>
    </source>
</reference>
<dbReference type="SUPFAM" id="SSF55073">
    <property type="entry name" value="Nucleotide cyclase"/>
    <property type="match status" value="1"/>
</dbReference>
<comment type="catalytic activity">
    <reaction evidence="1">
        <text>3',3'-c-di-GMP + H2O = 5'-phosphoguanylyl(3'-&gt;5')guanosine + H(+)</text>
        <dbReference type="Rhea" id="RHEA:24902"/>
        <dbReference type="ChEBI" id="CHEBI:15377"/>
        <dbReference type="ChEBI" id="CHEBI:15378"/>
        <dbReference type="ChEBI" id="CHEBI:58754"/>
        <dbReference type="ChEBI" id="CHEBI:58805"/>
        <dbReference type="EC" id="3.1.4.52"/>
    </reaction>
    <physiologicalReaction direction="left-to-right" evidence="1">
        <dbReference type="Rhea" id="RHEA:24903"/>
    </physiologicalReaction>
</comment>
<organism evidence="7 8">
    <name type="scientific">Desulfuromonas acetoxidans (strain DSM 684 / 11070)</name>
    <dbReference type="NCBI Taxonomy" id="281689"/>
    <lineage>
        <taxon>Bacteria</taxon>
        <taxon>Pseudomonadati</taxon>
        <taxon>Thermodesulfobacteriota</taxon>
        <taxon>Desulfuromonadia</taxon>
        <taxon>Desulfuromonadales</taxon>
        <taxon>Desulfuromonadaceae</taxon>
        <taxon>Desulfuromonas</taxon>
    </lineage>
</organism>
<dbReference type="FunFam" id="3.20.20.450:FF:000001">
    <property type="entry name" value="Cyclic di-GMP phosphodiesterase yahA"/>
    <property type="match status" value="1"/>
</dbReference>
<evidence type="ECO:0000313" key="8">
    <source>
        <dbReference type="Proteomes" id="UP000005695"/>
    </source>
</evidence>
<feature type="transmembrane region" description="Helical" evidence="2">
    <location>
        <begin position="12"/>
        <end position="35"/>
    </location>
</feature>
<protein>
    <submittedName>
        <fullName evidence="7">Diguanylate cyclase/phosphodiesterase with PAS/PAC sensor(S)</fullName>
    </submittedName>
</protein>
<dbReference type="SMART" id="SM00267">
    <property type="entry name" value="GGDEF"/>
    <property type="match status" value="1"/>
</dbReference>
<dbReference type="PROSITE" id="PS50113">
    <property type="entry name" value="PAC"/>
    <property type="match status" value="1"/>
</dbReference>
<dbReference type="InterPro" id="IPR000160">
    <property type="entry name" value="GGDEF_dom"/>
</dbReference>
<dbReference type="CDD" id="cd00130">
    <property type="entry name" value="PAS"/>
    <property type="match status" value="1"/>
</dbReference>
<feature type="transmembrane region" description="Helical" evidence="2">
    <location>
        <begin position="359"/>
        <end position="378"/>
    </location>
</feature>
<evidence type="ECO:0000256" key="2">
    <source>
        <dbReference type="SAM" id="Phobius"/>
    </source>
</evidence>
<dbReference type="InterPro" id="IPR000014">
    <property type="entry name" value="PAS"/>
</dbReference>
<feature type="domain" description="PAS" evidence="3">
    <location>
        <begin position="388"/>
        <end position="436"/>
    </location>
</feature>
<keyword evidence="8" id="KW-1185">Reference proteome</keyword>
<dbReference type="GO" id="GO:0071111">
    <property type="term" value="F:cyclic-guanylate-specific phosphodiesterase activity"/>
    <property type="evidence" value="ECO:0007669"/>
    <property type="project" value="UniProtKB-EC"/>
</dbReference>
<dbReference type="PROSITE" id="PS50112">
    <property type="entry name" value="PAS"/>
    <property type="match status" value="1"/>
</dbReference>
<evidence type="ECO:0000259" key="5">
    <source>
        <dbReference type="PROSITE" id="PS50883"/>
    </source>
</evidence>
<dbReference type="FunFam" id="3.30.70.270:FF:000001">
    <property type="entry name" value="Diguanylate cyclase domain protein"/>
    <property type="match status" value="1"/>
</dbReference>
<dbReference type="InterPro" id="IPR043128">
    <property type="entry name" value="Rev_trsase/Diguanyl_cyclase"/>
</dbReference>
<feature type="domain" description="PAC" evidence="4">
    <location>
        <begin position="468"/>
        <end position="521"/>
    </location>
</feature>
<dbReference type="InterPro" id="IPR035965">
    <property type="entry name" value="PAS-like_dom_sf"/>
</dbReference>
<dbReference type="GO" id="GO:0071732">
    <property type="term" value="P:cellular response to nitric oxide"/>
    <property type="evidence" value="ECO:0007669"/>
    <property type="project" value="UniProtKB-ARBA"/>
</dbReference>
<keyword evidence="2" id="KW-0472">Membrane</keyword>
<dbReference type="Gene3D" id="3.30.70.270">
    <property type="match status" value="1"/>
</dbReference>
<gene>
    <name evidence="7" type="ORF">Dace_0252</name>
</gene>
<comment type="caution">
    <text evidence="7">The sequence shown here is derived from an EMBL/GenBank/DDBJ whole genome shotgun (WGS) entry which is preliminary data.</text>
</comment>
<dbReference type="OrthoDB" id="9777298at2"/>
<dbReference type="InterPro" id="IPR052155">
    <property type="entry name" value="Biofilm_reg_signaling"/>
</dbReference>
<dbReference type="PROSITE" id="PS50883">
    <property type="entry name" value="EAL"/>
    <property type="match status" value="1"/>
</dbReference>
<dbReference type="SUPFAM" id="SSF55785">
    <property type="entry name" value="PYP-like sensor domain (PAS domain)"/>
    <property type="match status" value="1"/>
</dbReference>
<dbReference type="Gene3D" id="3.20.20.450">
    <property type="entry name" value="EAL domain"/>
    <property type="match status" value="1"/>
</dbReference>
<dbReference type="RefSeq" id="WP_006002744.1">
    <property type="nucleotide sequence ID" value="NZ_AAEW02000027.1"/>
</dbReference>
<name>Q1JW23_DESA6</name>
<evidence type="ECO:0000313" key="7">
    <source>
        <dbReference type="EMBL" id="EAT14423.1"/>
    </source>
</evidence>
<dbReference type="InterPro" id="IPR013767">
    <property type="entry name" value="PAS_fold"/>
</dbReference>
<dbReference type="AlphaFoldDB" id="Q1JW23"/>
<reference evidence="7" key="1">
    <citation type="submission" date="2006-05" db="EMBL/GenBank/DDBJ databases">
        <title>Annotation of the draft genome assembly of Desulfuromonas acetoxidans DSM 684.</title>
        <authorList>
            <consortium name="US DOE Joint Genome Institute (JGI-ORNL)"/>
            <person name="Larimer F."/>
            <person name="Land M."/>
            <person name="Hauser L."/>
        </authorList>
    </citation>
    <scope>NUCLEOTIDE SEQUENCE [LARGE SCALE GENOMIC DNA]</scope>
    <source>
        <strain evidence="7">DSM 684</strain>
    </source>
</reference>
<dbReference type="NCBIfam" id="TIGR00254">
    <property type="entry name" value="GGDEF"/>
    <property type="match status" value="1"/>
</dbReference>
<dbReference type="EMBL" id="AAEW02000027">
    <property type="protein sequence ID" value="EAT14423.1"/>
    <property type="molecule type" value="Genomic_DNA"/>
</dbReference>
<dbReference type="PANTHER" id="PTHR44757:SF2">
    <property type="entry name" value="BIOFILM ARCHITECTURE MAINTENANCE PROTEIN MBAA"/>
    <property type="match status" value="1"/>
</dbReference>
<proteinExistence type="predicted"/>
<keyword evidence="2" id="KW-1133">Transmembrane helix</keyword>
<feature type="domain" description="GGDEF" evidence="6">
    <location>
        <begin position="560"/>
        <end position="693"/>
    </location>
</feature>
<dbReference type="PANTHER" id="PTHR44757">
    <property type="entry name" value="DIGUANYLATE CYCLASE DGCP"/>
    <property type="match status" value="1"/>
</dbReference>
<keyword evidence="2" id="KW-0812">Transmembrane</keyword>
<feature type="domain" description="EAL" evidence="5">
    <location>
        <begin position="702"/>
        <end position="951"/>
    </location>
</feature>
<dbReference type="NCBIfam" id="TIGR00229">
    <property type="entry name" value="sensory_box"/>
    <property type="match status" value="1"/>
</dbReference>
<dbReference type="PROSITE" id="PS50887">
    <property type="entry name" value="GGDEF"/>
    <property type="match status" value="1"/>
</dbReference>
<dbReference type="CDD" id="cd01949">
    <property type="entry name" value="GGDEF"/>
    <property type="match status" value="1"/>
</dbReference>
<dbReference type="InterPro" id="IPR001633">
    <property type="entry name" value="EAL_dom"/>
</dbReference>
<sequence>MKQSPSITVFMLVWLLIVTAVLSVFALMGLGYNLVTDLNAQRDKVHQELINKRATVERLQTMLAEIRSESLKLFYDQEQENHHDETVHQYTRVLLPFIARFDVEDNTNLERCQRALEDLNRFTDRAEEWASRYHDVRRRYLEGGGLMRIRRLLRQLHSIADMVQGRQRLEEAVLVQHWRENSSTSAEAVARHIIEERQKRWYPLLREIRSEVDSLGQQVEQLASARRTDQLVDIRDNMLKPGLERLKRNLVILIEDHVLDDSAALDRLEQLKVELFGKQYQIDPAYQTVVVTGGLYELHRDHIVLLRQRMVLDKSLQESYVGLESLNVALAQLTQSRLDDLGSQAERWLHETLDSIKQGAYVVLGLFVVIGAVISWLVRRQVRQMFLLQRDKELILNAAGDGIVGVDRTGRASFVNPAAARMLGYDAEDFLRRYVVETIPVVLANGEHVMEQDHPISQTRQLEQGLCVRSDLDAFRRRDGTIISVEYVATPLIGSAGQHEGAVLIFKDLTRQQQAEERLEEKKQLLDHMSNHDSLTGLPNRRLFQDRLYHAIERARRSSSEMSVLFIDLDRFKKINDSLGHELGDKLLISVARRMQSHLRRSDTLARLGGDEFVVILEESSHSHFAAVIARNLLNELSEAFDVESHRLFVTASIGISRYPYDAEDVVGLMSSADAAMYHAKSRGRNNFQFYAPEMNGRAQDFLEMETQLRDALALEQFEVYYQPQYDMRDQTLVGAEALLRWNHPERGMVPPGDFIALAEETGAIVPIGEWVLMQVCRQNRQWMDEGLTPVRVAVNISIAQFRSNLSQTLEQVLEQSGMPAELLELEITESMLMEDEEETITLLNELKEKGLHISIDDFGTGYSSLSYLRKLPVDKLKIDRSFIAHVVHNQSDAAITGSIIALGQNMDLRILAEGVEHEEQRDFLLQHRCYIAQGFLYARPMTAEDFVRLL</sequence>